<dbReference type="InterPro" id="IPR009810">
    <property type="entry name" value="Nodulin_late_dom"/>
</dbReference>
<sequence length="78" mass="9100">MYREKNMAKTLKFVYVIVLFLSLFLATKNIDGRVSYNSFFRALPVCQTAADCPEVTRGRTYKCINNKCRYPKILKPIQ</sequence>
<dbReference type="GO" id="GO:0046872">
    <property type="term" value="F:metal ion binding"/>
    <property type="evidence" value="ECO:0007669"/>
    <property type="project" value="InterPro"/>
</dbReference>
<organism evidence="2">
    <name type="scientific">Medicago truncatula</name>
    <name type="common">Barrel medic</name>
    <name type="synonym">Medicago tribuloides</name>
    <dbReference type="NCBI Taxonomy" id="3880"/>
    <lineage>
        <taxon>Eukaryota</taxon>
        <taxon>Viridiplantae</taxon>
        <taxon>Streptophyta</taxon>
        <taxon>Embryophyta</taxon>
        <taxon>Tracheophyta</taxon>
        <taxon>Spermatophyta</taxon>
        <taxon>Magnoliopsida</taxon>
        <taxon>eudicotyledons</taxon>
        <taxon>Gunneridae</taxon>
        <taxon>Pentapetalae</taxon>
        <taxon>rosids</taxon>
        <taxon>fabids</taxon>
        <taxon>Fabales</taxon>
        <taxon>Fabaceae</taxon>
        <taxon>Papilionoideae</taxon>
        <taxon>50 kb inversion clade</taxon>
        <taxon>NPAAA clade</taxon>
        <taxon>Hologalegina</taxon>
        <taxon>IRL clade</taxon>
        <taxon>Trifolieae</taxon>
        <taxon>Medicago</taxon>
    </lineage>
</organism>
<reference evidence="2" key="1">
    <citation type="journal article" date="2018" name="Nat. Plants">
        <title>Whole-genome landscape of Medicago truncatula symbiotic genes.</title>
        <authorList>
            <person name="Pecrix Y."/>
            <person name="Gamas P."/>
            <person name="Carrere S."/>
        </authorList>
    </citation>
    <scope>NUCLEOTIDE SEQUENCE</scope>
    <source>
        <tissue evidence="2">Leaves</tissue>
    </source>
</reference>
<feature type="domain" description="Late nodulin" evidence="1">
    <location>
        <begin position="7"/>
        <end position="69"/>
    </location>
</feature>
<dbReference type="EMBL" id="PSQE01000001">
    <property type="protein sequence ID" value="RHN78344.1"/>
    <property type="molecule type" value="Genomic_DNA"/>
</dbReference>
<evidence type="ECO:0000259" key="1">
    <source>
        <dbReference type="Pfam" id="PF07127"/>
    </source>
</evidence>
<protein>
    <submittedName>
        <fullName evidence="2">Putative Late nodulin</fullName>
    </submittedName>
</protein>
<proteinExistence type="predicted"/>
<gene>
    <name evidence="2" type="ORF">MtrunA17_Chr1g0164471</name>
</gene>
<dbReference type="Gramene" id="rna1887">
    <property type="protein sequence ID" value="RHN78344.1"/>
    <property type="gene ID" value="gene1887"/>
</dbReference>
<evidence type="ECO:0000313" key="2">
    <source>
        <dbReference type="EMBL" id="RHN78344.1"/>
    </source>
</evidence>
<comment type="caution">
    <text evidence="2">The sequence shown here is derived from an EMBL/GenBank/DDBJ whole genome shotgun (WGS) entry which is preliminary data.</text>
</comment>
<dbReference type="Pfam" id="PF07127">
    <property type="entry name" value="Nodulin_late"/>
    <property type="match status" value="1"/>
</dbReference>
<name>A0A396JMC3_MEDTR</name>
<dbReference type="Proteomes" id="UP000265566">
    <property type="component" value="Chromosome 1"/>
</dbReference>
<accession>A0A396JMC3</accession>
<dbReference type="AlphaFoldDB" id="A0A396JMC3"/>